<evidence type="ECO:0000256" key="2">
    <source>
        <dbReference type="SAM" id="SignalP"/>
    </source>
</evidence>
<proteinExistence type="inferred from homology"/>
<dbReference type="Pfam" id="PF01497">
    <property type="entry name" value="Peripla_BP_2"/>
    <property type="match status" value="1"/>
</dbReference>
<keyword evidence="5" id="KW-1185">Reference proteome</keyword>
<dbReference type="InterPro" id="IPR002491">
    <property type="entry name" value="ABC_transptr_periplasmic_BD"/>
</dbReference>
<dbReference type="OrthoDB" id="9787830at2"/>
<keyword evidence="2" id="KW-0732">Signal</keyword>
<dbReference type="STRING" id="1121476.SAMN02745751_00573"/>
<dbReference type="RefSeq" id="WP_094762662.1">
    <property type="nucleotide sequence ID" value="NZ_FQZL01000005.1"/>
</dbReference>
<dbReference type="PANTHER" id="PTHR30535:SF34">
    <property type="entry name" value="MOLYBDATE-BINDING PROTEIN MOLA"/>
    <property type="match status" value="1"/>
</dbReference>
<feature type="signal peptide" evidence="2">
    <location>
        <begin position="1"/>
        <end position="21"/>
    </location>
</feature>
<evidence type="ECO:0000313" key="4">
    <source>
        <dbReference type="EMBL" id="SHI55748.1"/>
    </source>
</evidence>
<gene>
    <name evidence="4" type="ORF">SAMN02745751_00573</name>
</gene>
<dbReference type="InterPro" id="IPR050902">
    <property type="entry name" value="ABC_Transporter_SBP"/>
</dbReference>
<evidence type="ECO:0000313" key="5">
    <source>
        <dbReference type="Proteomes" id="UP000184052"/>
    </source>
</evidence>
<evidence type="ECO:0000259" key="3">
    <source>
        <dbReference type="PROSITE" id="PS50983"/>
    </source>
</evidence>
<protein>
    <submittedName>
        <fullName evidence="4">Iron complex transport system substrate-binding protein</fullName>
    </submittedName>
</protein>
<dbReference type="AlphaFoldDB" id="A0A1M6C4T6"/>
<dbReference type="Gene3D" id="3.40.50.1980">
    <property type="entry name" value="Nitrogenase molybdenum iron protein domain"/>
    <property type="match status" value="2"/>
</dbReference>
<accession>A0A1M6C4T6</accession>
<evidence type="ECO:0000256" key="1">
    <source>
        <dbReference type="ARBA" id="ARBA00008814"/>
    </source>
</evidence>
<dbReference type="EMBL" id="FQZL01000005">
    <property type="protein sequence ID" value="SHI55748.1"/>
    <property type="molecule type" value="Genomic_DNA"/>
</dbReference>
<dbReference type="Proteomes" id="UP000184052">
    <property type="component" value="Unassembled WGS sequence"/>
</dbReference>
<dbReference type="CDD" id="cd01147">
    <property type="entry name" value="HemV-2"/>
    <property type="match status" value="1"/>
</dbReference>
<reference evidence="4 5" key="1">
    <citation type="submission" date="2016-11" db="EMBL/GenBank/DDBJ databases">
        <authorList>
            <person name="Jaros S."/>
            <person name="Januszkiewicz K."/>
            <person name="Wedrychowicz H."/>
        </authorList>
    </citation>
    <scope>NUCLEOTIDE SEQUENCE [LARGE SCALE GENOMIC DNA]</scope>
    <source>
        <strain evidence="4 5">DSM 17477</strain>
    </source>
</reference>
<dbReference type="PANTHER" id="PTHR30535">
    <property type="entry name" value="VITAMIN B12-BINDING PROTEIN"/>
    <property type="match status" value="1"/>
</dbReference>
<dbReference type="SUPFAM" id="SSF53807">
    <property type="entry name" value="Helical backbone' metal receptor"/>
    <property type="match status" value="1"/>
</dbReference>
<feature type="domain" description="Fe/B12 periplasmic-binding" evidence="3">
    <location>
        <begin position="50"/>
        <end position="323"/>
    </location>
</feature>
<dbReference type="PROSITE" id="PS50983">
    <property type="entry name" value="FE_B12_PBP"/>
    <property type="match status" value="1"/>
</dbReference>
<dbReference type="PROSITE" id="PS51257">
    <property type="entry name" value="PROKAR_LIPOPROTEIN"/>
    <property type="match status" value="1"/>
</dbReference>
<comment type="similarity">
    <text evidence="1">Belongs to the bacterial solute-binding protein 8 family.</text>
</comment>
<name>A0A1M6C4T6_9FIRM</name>
<organism evidence="4 5">
    <name type="scientific">Dethiosulfatibacter aminovorans DSM 17477</name>
    <dbReference type="NCBI Taxonomy" id="1121476"/>
    <lineage>
        <taxon>Bacteria</taxon>
        <taxon>Bacillati</taxon>
        <taxon>Bacillota</taxon>
        <taxon>Tissierellia</taxon>
        <taxon>Dethiosulfatibacter</taxon>
    </lineage>
</organism>
<sequence length="364" mass="39758">MKMRRILTILVVAAMMCSALAGCSKGDAQSGVAVKDILDREVLIPENAEEFVCIGPGCLRLYTYVADAEKLVGVEDMEKDDMGRPYRMAHPEFGEMEIIGAGGPRNAPDAEKLLVADPDVIFTTYNSDAAAVDELQEKTGIPVIALGYGNTAVFDPVVNKSIEIIGEVTSNQERASEVLAYFDELKADMESRVEGVSEESKPTVYLGAQSMRGMHGIESTSGNFSLFNAIGARNVVDEAGISEYIMLDKEALLEMDPEVIFIDAGGLSLVMEDYNSNPSYYEGLQAVKNGMVFMELPYNYYSTNIDTAIADAYFMGSVLYPDQYSDVDPAEKYDEITEKLLGVSLYDGVAEDYYGGFQQVILGE</sequence>
<feature type="chain" id="PRO_5038905086" evidence="2">
    <location>
        <begin position="22"/>
        <end position="364"/>
    </location>
</feature>